<accession>A0A1T5BFL8</accession>
<dbReference type="AlphaFoldDB" id="A0A1T5BFL8"/>
<evidence type="ECO:0000259" key="3">
    <source>
        <dbReference type="Pfam" id="PF00501"/>
    </source>
</evidence>
<evidence type="ECO:0000313" key="5">
    <source>
        <dbReference type="Proteomes" id="UP000190339"/>
    </source>
</evidence>
<sequence>MYNINLHPNFSIEGRNYSLNDLTELSYSFIKEGEEFEIHIGEFILDWIDDSPIITVHSSGSTGSPKAITLKKEQMMNSALATGSYFNISSRDSALLCLPATYIAGKMMLVRAMALGLDLYIVPPNSTPLNGIDRAFDFGAMVPLQVSNSLPFLHQVKTLIIGGAPISNTLRDELRIIENNSFETYGMTETITHIAVKPLNQILSSIVATDLGFKILPDVEISIDKRDCLVINAPKISDETITTNDVIELVSANEFRWLGRYDNVINSGGIKVHPENIEKILSNFINDPFFIAGIDDEVLGQKVVLVIEGNAKEDFLKIVNTIHELQKYEKPKMVLNSMKFQRTDSGKIQRSKTLEQILKAY</sequence>
<feature type="domain" description="AMP-dependent synthetase/ligase" evidence="3">
    <location>
        <begin position="50"/>
        <end position="199"/>
    </location>
</feature>
<protein>
    <submittedName>
        <fullName evidence="4">O-succinylbenzoic acid--CoA ligase</fullName>
    </submittedName>
</protein>
<dbReference type="InterPro" id="IPR000873">
    <property type="entry name" value="AMP-dep_synth/lig_dom"/>
</dbReference>
<dbReference type="GO" id="GO:0031956">
    <property type="term" value="F:medium-chain fatty acid-CoA ligase activity"/>
    <property type="evidence" value="ECO:0007669"/>
    <property type="project" value="TreeGrafter"/>
</dbReference>
<name>A0A1T5BFL8_9FLAO</name>
<dbReference type="Gene3D" id="3.40.50.12780">
    <property type="entry name" value="N-terminal domain of ligase-like"/>
    <property type="match status" value="1"/>
</dbReference>
<dbReference type="STRING" id="561365.SAMN05660866_01587"/>
<dbReference type="Gene3D" id="3.30.300.30">
    <property type="match status" value="1"/>
</dbReference>
<dbReference type="OrthoDB" id="8870348at2"/>
<evidence type="ECO:0000256" key="1">
    <source>
        <dbReference type="ARBA" id="ARBA00006432"/>
    </source>
</evidence>
<dbReference type="SUPFAM" id="SSF56801">
    <property type="entry name" value="Acetyl-CoA synthetase-like"/>
    <property type="match status" value="1"/>
</dbReference>
<evidence type="ECO:0000256" key="2">
    <source>
        <dbReference type="ARBA" id="ARBA00022598"/>
    </source>
</evidence>
<evidence type="ECO:0000313" key="4">
    <source>
        <dbReference type="EMBL" id="SKB45613.1"/>
    </source>
</evidence>
<dbReference type="Pfam" id="PF00501">
    <property type="entry name" value="AMP-binding"/>
    <property type="match status" value="1"/>
</dbReference>
<keyword evidence="5" id="KW-1185">Reference proteome</keyword>
<reference evidence="5" key="1">
    <citation type="submission" date="2017-02" db="EMBL/GenBank/DDBJ databases">
        <authorList>
            <person name="Varghese N."/>
            <person name="Submissions S."/>
        </authorList>
    </citation>
    <scope>NUCLEOTIDE SEQUENCE [LARGE SCALE GENOMIC DNA]</scope>
    <source>
        <strain evidence="5">DSM 23546</strain>
    </source>
</reference>
<dbReference type="InterPro" id="IPR045851">
    <property type="entry name" value="AMP-bd_C_sf"/>
</dbReference>
<keyword evidence="2 4" id="KW-0436">Ligase</keyword>
<dbReference type="EMBL" id="FUYL01000004">
    <property type="protein sequence ID" value="SKB45613.1"/>
    <property type="molecule type" value="Genomic_DNA"/>
</dbReference>
<comment type="similarity">
    <text evidence="1">Belongs to the ATP-dependent AMP-binding enzyme family.</text>
</comment>
<dbReference type="RefSeq" id="WP_079512065.1">
    <property type="nucleotide sequence ID" value="NZ_FUYL01000004.1"/>
</dbReference>
<organism evidence="4 5">
    <name type="scientific">Maribacter arcticus</name>
    <dbReference type="NCBI Taxonomy" id="561365"/>
    <lineage>
        <taxon>Bacteria</taxon>
        <taxon>Pseudomonadati</taxon>
        <taxon>Bacteroidota</taxon>
        <taxon>Flavobacteriia</taxon>
        <taxon>Flavobacteriales</taxon>
        <taxon>Flavobacteriaceae</taxon>
        <taxon>Maribacter</taxon>
    </lineage>
</organism>
<gene>
    <name evidence="4" type="ORF">SAMN05660866_01587</name>
</gene>
<dbReference type="InterPro" id="IPR042099">
    <property type="entry name" value="ANL_N_sf"/>
</dbReference>
<dbReference type="Proteomes" id="UP000190339">
    <property type="component" value="Unassembled WGS sequence"/>
</dbReference>
<dbReference type="GO" id="GO:0006631">
    <property type="term" value="P:fatty acid metabolic process"/>
    <property type="evidence" value="ECO:0007669"/>
    <property type="project" value="TreeGrafter"/>
</dbReference>
<dbReference type="PANTHER" id="PTHR43201:SF5">
    <property type="entry name" value="MEDIUM-CHAIN ACYL-COA LIGASE ACSF2, MITOCHONDRIAL"/>
    <property type="match status" value="1"/>
</dbReference>
<proteinExistence type="inferred from homology"/>
<dbReference type="PANTHER" id="PTHR43201">
    <property type="entry name" value="ACYL-COA SYNTHETASE"/>
    <property type="match status" value="1"/>
</dbReference>